<evidence type="ECO:0000256" key="1">
    <source>
        <dbReference type="ARBA" id="ARBA00022527"/>
    </source>
</evidence>
<evidence type="ECO:0000313" key="5">
    <source>
        <dbReference type="Proteomes" id="UP001432222"/>
    </source>
</evidence>
<name>A0ABZ1TT02_9ACTN</name>
<dbReference type="EMBL" id="CP108110">
    <property type="protein sequence ID" value="WUQ81848.1"/>
    <property type="molecule type" value="Genomic_DNA"/>
</dbReference>
<dbReference type="CDD" id="cd16936">
    <property type="entry name" value="HATPase_RsbW-like"/>
    <property type="match status" value="1"/>
</dbReference>
<organism evidence="4 5">
    <name type="scientific">Kitasatospora purpeofusca</name>
    <dbReference type="NCBI Taxonomy" id="67352"/>
    <lineage>
        <taxon>Bacteria</taxon>
        <taxon>Bacillati</taxon>
        <taxon>Actinomycetota</taxon>
        <taxon>Actinomycetes</taxon>
        <taxon>Kitasatosporales</taxon>
        <taxon>Streptomycetaceae</taxon>
        <taxon>Kitasatospora</taxon>
    </lineage>
</organism>
<dbReference type="SUPFAM" id="SSF55874">
    <property type="entry name" value="ATPase domain of HSP90 chaperone/DNA topoisomerase II/histidine kinase"/>
    <property type="match status" value="1"/>
</dbReference>
<dbReference type="RefSeq" id="WP_328952922.1">
    <property type="nucleotide sequence ID" value="NZ_CP108110.1"/>
</dbReference>
<keyword evidence="1" id="KW-0808">Transferase</keyword>
<keyword evidence="1" id="KW-0723">Serine/threonine-protein kinase</keyword>
<dbReference type="PANTHER" id="PTHR35526:SF3">
    <property type="entry name" value="ANTI-SIGMA-F FACTOR RSBW"/>
    <property type="match status" value="1"/>
</dbReference>
<feature type="domain" description="Histidine kinase/HSP90-like ATPase" evidence="3">
    <location>
        <begin position="9"/>
        <end position="97"/>
    </location>
</feature>
<dbReference type="InterPro" id="IPR003594">
    <property type="entry name" value="HATPase_dom"/>
</dbReference>
<keyword evidence="4" id="KW-0547">Nucleotide-binding</keyword>
<dbReference type="GO" id="GO:0005524">
    <property type="term" value="F:ATP binding"/>
    <property type="evidence" value="ECO:0007669"/>
    <property type="project" value="UniProtKB-KW"/>
</dbReference>
<evidence type="ECO:0000256" key="2">
    <source>
        <dbReference type="SAM" id="MobiDB-lite"/>
    </source>
</evidence>
<gene>
    <name evidence="4" type="ORF">OHA16_01955</name>
</gene>
<protein>
    <submittedName>
        <fullName evidence="4">ATP-binding protein</fullName>
    </submittedName>
</protein>
<dbReference type="InterPro" id="IPR036890">
    <property type="entry name" value="HATPase_C_sf"/>
</dbReference>
<feature type="region of interest" description="Disordered" evidence="2">
    <location>
        <begin position="145"/>
        <end position="170"/>
    </location>
</feature>
<keyword evidence="1" id="KW-0418">Kinase</keyword>
<dbReference type="Proteomes" id="UP001432222">
    <property type="component" value="Chromosome"/>
</dbReference>
<reference evidence="4" key="1">
    <citation type="submission" date="2022-10" db="EMBL/GenBank/DDBJ databases">
        <title>The complete genomes of actinobacterial strains from the NBC collection.</title>
        <authorList>
            <person name="Joergensen T.S."/>
            <person name="Alvarez Arevalo M."/>
            <person name="Sterndorff E.B."/>
            <person name="Faurdal D."/>
            <person name="Vuksanovic O."/>
            <person name="Mourched A.-S."/>
            <person name="Charusanti P."/>
            <person name="Shaw S."/>
            <person name="Blin K."/>
            <person name="Weber T."/>
        </authorList>
    </citation>
    <scope>NUCLEOTIDE SEQUENCE</scope>
    <source>
        <strain evidence="4">NBC_00222</strain>
    </source>
</reference>
<dbReference type="PANTHER" id="PTHR35526">
    <property type="entry name" value="ANTI-SIGMA-F FACTOR RSBW-RELATED"/>
    <property type="match status" value="1"/>
</dbReference>
<dbReference type="Pfam" id="PF13581">
    <property type="entry name" value="HATPase_c_2"/>
    <property type="match status" value="1"/>
</dbReference>
<dbReference type="InterPro" id="IPR050267">
    <property type="entry name" value="Anti-sigma-factor_SerPK"/>
</dbReference>
<keyword evidence="5" id="KW-1185">Reference proteome</keyword>
<evidence type="ECO:0000259" key="3">
    <source>
        <dbReference type="Pfam" id="PF13581"/>
    </source>
</evidence>
<accession>A0ABZ1TT02</accession>
<evidence type="ECO:0000313" key="4">
    <source>
        <dbReference type="EMBL" id="WUQ81848.1"/>
    </source>
</evidence>
<dbReference type="Gene3D" id="3.30.565.10">
    <property type="entry name" value="Histidine kinase-like ATPase, C-terminal domain"/>
    <property type="match status" value="1"/>
</dbReference>
<keyword evidence="4" id="KW-0067">ATP-binding</keyword>
<proteinExistence type="predicted"/>
<sequence>MRSIIDLAGVALDDDRVYALRLCSSELLANGVEHAGLGDEAELLVEGDLDKHRKSLRITVTDGGLTVPDMLGGLDDLSATGGRGLAVVSGFAEDVGWGQRRDDTDRIVGWSVWFELDVQLPSPIVQAEDQLAGNDLRVGHRRASPMSEAAWPGDRDRKPACLNTTGRHVA</sequence>